<dbReference type="InterPro" id="IPR052905">
    <property type="entry name" value="LD-transpeptidase_YkuD-like"/>
</dbReference>
<evidence type="ECO:0000256" key="5">
    <source>
        <dbReference type="ARBA" id="ARBA00022984"/>
    </source>
</evidence>
<protein>
    <submittedName>
        <fullName evidence="10">Cell wall degradation protein</fullName>
    </submittedName>
</protein>
<comment type="similarity">
    <text evidence="2">Belongs to the YkuD family.</text>
</comment>
<dbReference type="PANTHER" id="PTHR41533:SF2">
    <property type="entry name" value="BLR7131 PROTEIN"/>
    <property type="match status" value="1"/>
</dbReference>
<dbReference type="Pfam" id="PF20142">
    <property type="entry name" value="Scaffold"/>
    <property type="match status" value="1"/>
</dbReference>
<dbReference type="UniPathway" id="UPA00219"/>
<dbReference type="InterPro" id="IPR005490">
    <property type="entry name" value="LD_TPept_cat_dom"/>
</dbReference>
<dbReference type="Proteomes" id="UP000033874">
    <property type="component" value="Unassembled WGS sequence"/>
</dbReference>
<evidence type="ECO:0000256" key="7">
    <source>
        <dbReference type="PROSITE-ProRule" id="PRU01373"/>
    </source>
</evidence>
<dbReference type="Gene3D" id="1.10.101.10">
    <property type="entry name" value="PGBD-like superfamily/PGBD"/>
    <property type="match status" value="1"/>
</dbReference>
<keyword evidence="5 7" id="KW-0573">Peptidoglycan synthesis</keyword>
<dbReference type="PATRIC" id="fig|56193.3.peg.4600"/>
<dbReference type="STRING" id="56193.YP76_21870"/>
<feature type="chain" id="PRO_5005650553" evidence="8">
    <location>
        <begin position="19"/>
        <end position="500"/>
    </location>
</feature>
<accession>A0A0M3AMC8</accession>
<dbReference type="Pfam" id="PF03734">
    <property type="entry name" value="YkuD"/>
    <property type="match status" value="1"/>
</dbReference>
<keyword evidence="3" id="KW-0808">Transferase</keyword>
<dbReference type="Pfam" id="PF01471">
    <property type="entry name" value="PG_binding_1"/>
    <property type="match status" value="1"/>
</dbReference>
<keyword evidence="4 7" id="KW-0133">Cell shape</keyword>
<dbReference type="RefSeq" id="WP_046765717.1">
    <property type="nucleotide sequence ID" value="NZ_LBIC01000012.1"/>
</dbReference>
<evidence type="ECO:0000256" key="8">
    <source>
        <dbReference type="SAM" id="SignalP"/>
    </source>
</evidence>
<keyword evidence="6 7" id="KW-0961">Cell wall biogenesis/degradation</keyword>
<comment type="caution">
    <text evidence="10">The sequence shown here is derived from an EMBL/GenBank/DDBJ whole genome shotgun (WGS) entry which is preliminary data.</text>
</comment>
<keyword evidence="8" id="KW-0732">Signal</keyword>
<evidence type="ECO:0000256" key="2">
    <source>
        <dbReference type="ARBA" id="ARBA00005992"/>
    </source>
</evidence>
<reference evidence="10 11" key="1">
    <citation type="submission" date="2015-04" db="EMBL/GenBank/DDBJ databases">
        <title>Genome sequence of aromatic hydrocarbons-degrading Sphingobium chungbukense DJ77.</title>
        <authorList>
            <person name="Kim Y.-C."/>
            <person name="Chae J.-C."/>
        </authorList>
    </citation>
    <scope>NUCLEOTIDE SEQUENCE [LARGE SCALE GENOMIC DNA]</scope>
    <source>
        <strain evidence="10 11">DJ77</strain>
    </source>
</reference>
<feature type="active site" description="Nucleophile" evidence="7">
    <location>
        <position position="437"/>
    </location>
</feature>
<dbReference type="GO" id="GO:0004180">
    <property type="term" value="F:carboxypeptidase activity"/>
    <property type="evidence" value="ECO:0007669"/>
    <property type="project" value="UniProtKB-ARBA"/>
</dbReference>
<keyword evidence="11" id="KW-1185">Reference proteome</keyword>
<dbReference type="PANTHER" id="PTHR41533">
    <property type="entry name" value="L,D-TRANSPEPTIDASE HI_1667-RELATED"/>
    <property type="match status" value="1"/>
</dbReference>
<evidence type="ECO:0000256" key="1">
    <source>
        <dbReference type="ARBA" id="ARBA00004752"/>
    </source>
</evidence>
<dbReference type="GO" id="GO:0008360">
    <property type="term" value="P:regulation of cell shape"/>
    <property type="evidence" value="ECO:0007669"/>
    <property type="project" value="UniProtKB-UniRule"/>
</dbReference>
<dbReference type="SUPFAM" id="SSF141523">
    <property type="entry name" value="L,D-transpeptidase catalytic domain-like"/>
    <property type="match status" value="1"/>
</dbReference>
<evidence type="ECO:0000256" key="3">
    <source>
        <dbReference type="ARBA" id="ARBA00022679"/>
    </source>
</evidence>
<name>A0A0M3AMC8_9SPHN</name>
<dbReference type="InterPro" id="IPR045380">
    <property type="entry name" value="LD_TPept_scaffold_dom"/>
</dbReference>
<dbReference type="PROSITE" id="PS52029">
    <property type="entry name" value="LD_TPASE"/>
    <property type="match status" value="1"/>
</dbReference>
<dbReference type="InterPro" id="IPR036365">
    <property type="entry name" value="PGBD-like_sf"/>
</dbReference>
<comment type="pathway">
    <text evidence="1 7">Cell wall biogenesis; peptidoglycan biosynthesis.</text>
</comment>
<organism evidence="10 11">
    <name type="scientific">Sphingobium chungbukense</name>
    <dbReference type="NCBI Taxonomy" id="56193"/>
    <lineage>
        <taxon>Bacteria</taxon>
        <taxon>Pseudomonadati</taxon>
        <taxon>Pseudomonadota</taxon>
        <taxon>Alphaproteobacteria</taxon>
        <taxon>Sphingomonadales</taxon>
        <taxon>Sphingomonadaceae</taxon>
        <taxon>Sphingobium</taxon>
    </lineage>
</organism>
<gene>
    <name evidence="10" type="ORF">YP76_21870</name>
</gene>
<feature type="active site" description="Proton donor/acceptor" evidence="7">
    <location>
        <position position="418"/>
    </location>
</feature>
<evidence type="ECO:0000313" key="10">
    <source>
        <dbReference type="EMBL" id="KKW90096.1"/>
    </source>
</evidence>
<dbReference type="GO" id="GO:0071555">
    <property type="term" value="P:cell wall organization"/>
    <property type="evidence" value="ECO:0007669"/>
    <property type="project" value="UniProtKB-UniRule"/>
</dbReference>
<evidence type="ECO:0000313" key="11">
    <source>
        <dbReference type="Proteomes" id="UP000033874"/>
    </source>
</evidence>
<dbReference type="CDD" id="cd16913">
    <property type="entry name" value="YkuD_like"/>
    <property type="match status" value="1"/>
</dbReference>
<sequence length="500" mass="54950">MIWASALLLAPWPGQVIAQSSATSEAARTSVAAEIRSSVGGKLRDFYGPRGYWPLWIEKGKIGPQGDALIALMESADADGLKPGDYDLRALKRLKGDADANGDPKLLARADLAFSKAFAALVSDMRKPSRKLKVRYLDPEVEPKDEEPREILRAAAVVPSFVDYVKGIGWMNPFYVKLRKARTGFAERWSGLPQVALPADVRLRPGMKSGAAPLRRRLGLESGAAYDKVLAAKVKAFQGDHGLKPDGVAGTATIEALNRGDGYYDRLIALNLERARLLPGPYTRHVVVDAASARLWYFSKGAQDGTMKVVVGAKESQTPMMAGMVRYATLNPYWNVPSDLVERKLAPKMLNGASLTKLHYEALSDWSANAQRLDPANIDWRAVADGRTELRVRQLPGGDNAMGKVKFMFPNDLGIYLHDTPSRDLLAKPARQFSNGCVRLEDAQRLGHWFFGRPLKAESDKPEQHEPLPQPVPVYLTYLTAIASGDGVQFLPDVYGRDVM</sequence>
<dbReference type="Gene3D" id="2.40.440.10">
    <property type="entry name" value="L,D-transpeptidase catalytic domain-like"/>
    <property type="match status" value="1"/>
</dbReference>
<proteinExistence type="inferred from homology"/>
<evidence type="ECO:0000256" key="4">
    <source>
        <dbReference type="ARBA" id="ARBA00022960"/>
    </source>
</evidence>
<dbReference type="SUPFAM" id="SSF47090">
    <property type="entry name" value="PGBD-like"/>
    <property type="match status" value="1"/>
</dbReference>
<evidence type="ECO:0000259" key="9">
    <source>
        <dbReference type="PROSITE" id="PS52029"/>
    </source>
</evidence>
<dbReference type="GO" id="GO:0009252">
    <property type="term" value="P:peptidoglycan biosynthetic process"/>
    <property type="evidence" value="ECO:0007669"/>
    <property type="project" value="UniProtKB-UniPathway"/>
</dbReference>
<dbReference type="EMBL" id="LBIC01000012">
    <property type="protein sequence ID" value="KKW90096.1"/>
    <property type="molecule type" value="Genomic_DNA"/>
</dbReference>
<dbReference type="GO" id="GO:0016740">
    <property type="term" value="F:transferase activity"/>
    <property type="evidence" value="ECO:0007669"/>
    <property type="project" value="UniProtKB-KW"/>
</dbReference>
<feature type="signal peptide" evidence="8">
    <location>
        <begin position="1"/>
        <end position="18"/>
    </location>
</feature>
<feature type="domain" description="L,D-TPase catalytic" evidence="9">
    <location>
        <begin position="284"/>
        <end position="458"/>
    </location>
</feature>
<dbReference type="InterPro" id="IPR002477">
    <property type="entry name" value="Peptidoglycan-bd-like"/>
</dbReference>
<evidence type="ECO:0000256" key="6">
    <source>
        <dbReference type="ARBA" id="ARBA00023316"/>
    </source>
</evidence>
<dbReference type="AlphaFoldDB" id="A0A0M3AMC8"/>
<dbReference type="InterPro" id="IPR038063">
    <property type="entry name" value="Transpep_catalytic_dom"/>
</dbReference>
<dbReference type="InterPro" id="IPR036366">
    <property type="entry name" value="PGBDSf"/>
</dbReference>